<dbReference type="EMBL" id="LAZR01058024">
    <property type="protein sequence ID" value="KKK70789.1"/>
    <property type="molecule type" value="Genomic_DNA"/>
</dbReference>
<gene>
    <name evidence="1" type="ORF">LCGC14_2920480</name>
</gene>
<feature type="non-terminal residue" evidence="1">
    <location>
        <position position="45"/>
    </location>
</feature>
<name>A0A0F8ZWI1_9ZZZZ</name>
<reference evidence="1" key="1">
    <citation type="journal article" date="2015" name="Nature">
        <title>Complex archaea that bridge the gap between prokaryotes and eukaryotes.</title>
        <authorList>
            <person name="Spang A."/>
            <person name="Saw J.H."/>
            <person name="Jorgensen S.L."/>
            <person name="Zaremba-Niedzwiedzka K."/>
            <person name="Martijn J."/>
            <person name="Lind A.E."/>
            <person name="van Eijk R."/>
            <person name="Schleper C."/>
            <person name="Guy L."/>
            <person name="Ettema T.J."/>
        </authorList>
    </citation>
    <scope>NUCLEOTIDE SEQUENCE</scope>
</reference>
<sequence>MSKGALNELRRASIEKFNSMIKNLPGSEKPAILNFLKERSALWEN</sequence>
<comment type="caution">
    <text evidence="1">The sequence shown here is derived from an EMBL/GenBank/DDBJ whole genome shotgun (WGS) entry which is preliminary data.</text>
</comment>
<proteinExistence type="predicted"/>
<dbReference type="AlphaFoldDB" id="A0A0F8ZWI1"/>
<protein>
    <submittedName>
        <fullName evidence="1">Uncharacterized protein</fullName>
    </submittedName>
</protein>
<evidence type="ECO:0000313" key="1">
    <source>
        <dbReference type="EMBL" id="KKK70789.1"/>
    </source>
</evidence>
<organism evidence="1">
    <name type="scientific">marine sediment metagenome</name>
    <dbReference type="NCBI Taxonomy" id="412755"/>
    <lineage>
        <taxon>unclassified sequences</taxon>
        <taxon>metagenomes</taxon>
        <taxon>ecological metagenomes</taxon>
    </lineage>
</organism>
<accession>A0A0F8ZWI1</accession>